<name>A0A2P5AFE0_TREOI</name>
<evidence type="ECO:0000313" key="2">
    <source>
        <dbReference type="Proteomes" id="UP000237000"/>
    </source>
</evidence>
<dbReference type="AlphaFoldDB" id="A0A2P5AFE0"/>
<dbReference type="EMBL" id="JXTC01000891">
    <property type="protein sequence ID" value="PON35250.1"/>
    <property type="molecule type" value="Genomic_DNA"/>
</dbReference>
<reference evidence="2" key="1">
    <citation type="submission" date="2016-06" db="EMBL/GenBank/DDBJ databases">
        <title>Parallel loss of symbiosis genes in relatives of nitrogen-fixing non-legume Parasponia.</title>
        <authorList>
            <person name="Van Velzen R."/>
            <person name="Holmer R."/>
            <person name="Bu F."/>
            <person name="Rutten L."/>
            <person name="Van Zeijl A."/>
            <person name="Liu W."/>
            <person name="Santuari L."/>
            <person name="Cao Q."/>
            <person name="Sharma T."/>
            <person name="Shen D."/>
            <person name="Roswanjaya Y."/>
            <person name="Wardhani T."/>
            <person name="Kalhor M.S."/>
            <person name="Jansen J."/>
            <person name="Van den Hoogen J."/>
            <person name="Gungor B."/>
            <person name="Hartog M."/>
            <person name="Hontelez J."/>
            <person name="Verver J."/>
            <person name="Yang W.-C."/>
            <person name="Schijlen E."/>
            <person name="Repin R."/>
            <person name="Schilthuizen M."/>
            <person name="Schranz E."/>
            <person name="Heidstra R."/>
            <person name="Miyata K."/>
            <person name="Fedorova E."/>
            <person name="Kohlen W."/>
            <person name="Bisseling T."/>
            <person name="Smit S."/>
            <person name="Geurts R."/>
        </authorList>
    </citation>
    <scope>NUCLEOTIDE SEQUENCE [LARGE SCALE GENOMIC DNA]</scope>
    <source>
        <strain evidence="2">cv. RG33-2</strain>
    </source>
</reference>
<keyword evidence="2" id="KW-1185">Reference proteome</keyword>
<gene>
    <name evidence="1" type="ORF">TorRG33x02_351710</name>
</gene>
<dbReference type="InParanoid" id="A0A2P5AFE0"/>
<comment type="caution">
    <text evidence="1">The sequence shown here is derived from an EMBL/GenBank/DDBJ whole genome shotgun (WGS) entry which is preliminary data.</text>
</comment>
<proteinExistence type="predicted"/>
<dbReference type="Proteomes" id="UP000237000">
    <property type="component" value="Unassembled WGS sequence"/>
</dbReference>
<evidence type="ECO:0000313" key="1">
    <source>
        <dbReference type="EMBL" id="PON35250.1"/>
    </source>
</evidence>
<organism evidence="1 2">
    <name type="scientific">Trema orientale</name>
    <name type="common">Charcoal tree</name>
    <name type="synonym">Celtis orientalis</name>
    <dbReference type="NCBI Taxonomy" id="63057"/>
    <lineage>
        <taxon>Eukaryota</taxon>
        <taxon>Viridiplantae</taxon>
        <taxon>Streptophyta</taxon>
        <taxon>Embryophyta</taxon>
        <taxon>Tracheophyta</taxon>
        <taxon>Spermatophyta</taxon>
        <taxon>Magnoliopsida</taxon>
        <taxon>eudicotyledons</taxon>
        <taxon>Gunneridae</taxon>
        <taxon>Pentapetalae</taxon>
        <taxon>rosids</taxon>
        <taxon>fabids</taxon>
        <taxon>Rosales</taxon>
        <taxon>Cannabaceae</taxon>
        <taxon>Trema</taxon>
    </lineage>
</organism>
<sequence length="25" mass="2818">MMLLANSIMMKTLTLMKMISTTLSI</sequence>
<accession>A0A2P5AFE0</accession>
<protein>
    <submittedName>
        <fullName evidence="1">Uncharacterized protein</fullName>
    </submittedName>
</protein>